<sequence length="542" mass="58504">MPLKRTLKWLGLLLLVALGLIIYKLFAPAIGLFTAGQINKIGLSPNELAANGPLPGEVSLYQQELACSQQLPTPGYYPTLNGAEIADAQRSGVFPCARFTGSHEGNNQVYAWQSVDSYPGISYINNRKPGELYIVGGEYPTLKDLVPAGPYIAKADATTGKEIWRTYVDNPNASGRWIGNANLNILENGNIPFSWSNQIVLLDGDSGEILKHNTLPSGPAAAEDVNFKHLTIAPDGTLILKDQTRPAGCQGQGTMAILKCVDQGLMPKSSVVVAVDPDSLEILDQLALPEPAVSPHNIVEFEGRITIYIGMATRVGRAFWDPASKKLSLDESWQAFPMQEGQGAATAPTIVGDWVGFQLNGIGSSVKASSVVLINQHDASKMVTHFPFGELEEGQWSWAPPKMGGDAENHMVYSADVGIGKVAGIKFDPQTGAMQNAFIVNNSTSTFQPVIGPKDQRVLLLTHMKLNAPNEPIKMAVFTSNYTEQLKWHDAATGEVLAESDFFAPLTINSLTPPGFGGRVYFPSAVGEYFKVLQVLPKRSEP</sequence>
<dbReference type="EMBL" id="FOAS01000009">
    <property type="protein sequence ID" value="SEL17819.1"/>
    <property type="molecule type" value="Genomic_DNA"/>
</dbReference>
<dbReference type="SUPFAM" id="SSF50998">
    <property type="entry name" value="Quinoprotein alcohol dehydrogenase-like"/>
    <property type="match status" value="1"/>
</dbReference>
<evidence type="ECO:0000313" key="1">
    <source>
        <dbReference type="EMBL" id="SEL17819.1"/>
    </source>
</evidence>
<dbReference type="Proteomes" id="UP000185766">
    <property type="component" value="Unassembled WGS sequence"/>
</dbReference>
<reference evidence="1 2" key="1">
    <citation type="submission" date="2016-10" db="EMBL/GenBank/DDBJ databases">
        <authorList>
            <person name="de Groot N.N."/>
        </authorList>
    </citation>
    <scope>NUCLEOTIDE SEQUENCE [LARGE SCALE GENOMIC DNA]</scope>
    <source>
        <strain evidence="1 2">JCM 19513</strain>
    </source>
</reference>
<keyword evidence="2" id="KW-1185">Reference proteome</keyword>
<name>A0A1H7N3C4_9GAMM</name>
<dbReference type="InterPro" id="IPR011047">
    <property type="entry name" value="Quinoprotein_ADH-like_sf"/>
</dbReference>
<accession>A0A1H7N3C4</accession>
<evidence type="ECO:0008006" key="3">
    <source>
        <dbReference type="Google" id="ProtNLM"/>
    </source>
</evidence>
<protein>
    <recommendedName>
        <fullName evidence="3">PQQ enzyme repeat protein</fullName>
    </recommendedName>
</protein>
<evidence type="ECO:0000313" key="2">
    <source>
        <dbReference type="Proteomes" id="UP000185766"/>
    </source>
</evidence>
<gene>
    <name evidence="1" type="ORF">SAMN05216214_1098</name>
</gene>
<proteinExistence type="predicted"/>
<organism evidence="1 2">
    <name type="scientific">Atopomonas hussainii</name>
    <dbReference type="NCBI Taxonomy" id="1429083"/>
    <lineage>
        <taxon>Bacteria</taxon>
        <taxon>Pseudomonadati</taxon>
        <taxon>Pseudomonadota</taxon>
        <taxon>Gammaproteobacteria</taxon>
        <taxon>Pseudomonadales</taxon>
        <taxon>Pseudomonadaceae</taxon>
        <taxon>Atopomonas</taxon>
    </lineage>
</organism>
<dbReference type="RefSeq" id="WP_074867800.1">
    <property type="nucleotide sequence ID" value="NZ_FOAS01000009.1"/>
</dbReference>
<dbReference type="AlphaFoldDB" id="A0A1H7N3C4"/>